<dbReference type="OrthoDB" id="2792018at2759"/>
<sequence>MDLIDLTLATASIDSKFHPAICVAAGLNKETINWYYAKTDISDIYCIAMILHLSHKLEYFTQADWPSDWIKTAKSLEHSDEDKAADKKQPEEVNVFAKLLRSTIFHVNSARISKLDHYLRDLVEDLQSKDKTPITSLQWWNVFSKGHLLLSHIWNDLSTRSTWALICLHYWSLLGLIHDSDIIAVAKTTAAEYSASKNDGNKVAEGSDSICKCSSRS</sequence>
<gene>
    <name evidence="2" type="ORF">EIP91_004307</name>
</gene>
<reference evidence="2 3" key="1">
    <citation type="submission" date="2018-11" db="EMBL/GenBank/DDBJ databases">
        <title>Genome assembly of Steccherinum ochraceum LE-BIN_3174, the white-rot fungus of the Steccherinaceae family (The Residual Polyporoid clade, Polyporales, Basidiomycota).</title>
        <authorList>
            <person name="Fedorova T.V."/>
            <person name="Glazunova O.A."/>
            <person name="Landesman E.O."/>
            <person name="Moiseenko K.V."/>
            <person name="Psurtseva N.V."/>
            <person name="Savinova O.S."/>
            <person name="Shakhova N.V."/>
            <person name="Tyazhelova T.V."/>
            <person name="Vasina D.V."/>
        </authorList>
    </citation>
    <scope>NUCLEOTIDE SEQUENCE [LARGE SCALE GENOMIC DNA]</scope>
    <source>
        <strain evidence="2 3">LE-BIN_3174</strain>
    </source>
</reference>
<dbReference type="Proteomes" id="UP000292702">
    <property type="component" value="Unassembled WGS sequence"/>
</dbReference>
<keyword evidence="3" id="KW-1185">Reference proteome</keyword>
<dbReference type="STRING" id="92696.A0A4R0RKE5"/>
<proteinExistence type="predicted"/>
<organism evidence="2 3">
    <name type="scientific">Steccherinum ochraceum</name>
    <dbReference type="NCBI Taxonomy" id="92696"/>
    <lineage>
        <taxon>Eukaryota</taxon>
        <taxon>Fungi</taxon>
        <taxon>Dikarya</taxon>
        <taxon>Basidiomycota</taxon>
        <taxon>Agaricomycotina</taxon>
        <taxon>Agaricomycetes</taxon>
        <taxon>Polyporales</taxon>
        <taxon>Steccherinaceae</taxon>
        <taxon>Steccherinum</taxon>
    </lineage>
</organism>
<evidence type="ECO:0000313" key="3">
    <source>
        <dbReference type="Proteomes" id="UP000292702"/>
    </source>
</evidence>
<comment type="caution">
    <text evidence="2">The sequence shown here is derived from an EMBL/GenBank/DDBJ whole genome shotgun (WGS) entry which is preliminary data.</text>
</comment>
<accession>A0A4R0RKE5</accession>
<dbReference type="AlphaFoldDB" id="A0A4R0RKE5"/>
<evidence type="ECO:0000256" key="1">
    <source>
        <dbReference type="SAM" id="MobiDB-lite"/>
    </source>
</evidence>
<name>A0A4R0RKE5_9APHY</name>
<dbReference type="EMBL" id="RWJN01000246">
    <property type="protein sequence ID" value="TCD64268.1"/>
    <property type="molecule type" value="Genomic_DNA"/>
</dbReference>
<evidence type="ECO:0000313" key="2">
    <source>
        <dbReference type="EMBL" id="TCD64268.1"/>
    </source>
</evidence>
<feature type="region of interest" description="Disordered" evidence="1">
    <location>
        <begin position="198"/>
        <end position="217"/>
    </location>
</feature>
<protein>
    <submittedName>
        <fullName evidence="2">Uncharacterized protein</fullName>
    </submittedName>
</protein>